<dbReference type="InterPro" id="IPR003359">
    <property type="entry name" value="PSI_Ycf4_assembly"/>
</dbReference>
<feature type="transmembrane region" description="Helical" evidence="9">
    <location>
        <begin position="21"/>
        <end position="43"/>
    </location>
</feature>
<keyword evidence="8 9" id="KW-0472">Membrane</keyword>
<keyword evidence="10" id="KW-0934">Plastid</keyword>
<evidence type="ECO:0000256" key="9">
    <source>
        <dbReference type="HAMAP-Rule" id="MF_00437"/>
    </source>
</evidence>
<keyword evidence="10" id="KW-0150">Chloroplast</keyword>
<name>A0A3G3LLA1_9EUGL</name>
<geneLocation type="chloroplast" evidence="10"/>
<comment type="subcellular location">
    <subcellularLocation>
        <location evidence="2">Membrane</location>
        <topology evidence="2">Multi-pass membrane protein</topology>
    </subcellularLocation>
    <subcellularLocation>
        <location evidence="9">Plastid</location>
        <location evidence="9">Chloroplast thylakoid membrane</location>
        <topology evidence="9">Multi-pass membrane protein</topology>
    </subcellularLocation>
</comment>
<reference evidence="10" key="1">
    <citation type="journal article" date="2018" name="Sci. Rep.">
        <title>Dynamic evolution of inverted repeats in Euglenophyta plastid genomes.</title>
        <authorList>
            <person name="Karnkowska A."/>
            <person name="Bennett M.S."/>
            <person name="Triemer R.E."/>
        </authorList>
    </citation>
    <scope>NUCLEOTIDE SEQUENCE</scope>
</reference>
<dbReference type="Pfam" id="PF02392">
    <property type="entry name" value="Ycf4"/>
    <property type="match status" value="1"/>
</dbReference>
<dbReference type="GeneID" id="38462380"/>
<evidence type="ECO:0000256" key="5">
    <source>
        <dbReference type="ARBA" id="ARBA00022531"/>
    </source>
</evidence>
<comment type="function">
    <text evidence="1 9">Seems to be required for the assembly of the photosystem I complex.</text>
</comment>
<keyword evidence="5 9" id="KW-0602">Photosynthesis</keyword>
<accession>A0A3G3LLA1</accession>
<dbReference type="GO" id="GO:0009535">
    <property type="term" value="C:chloroplast thylakoid membrane"/>
    <property type="evidence" value="ECO:0007669"/>
    <property type="project" value="UniProtKB-SubCell"/>
</dbReference>
<evidence type="ECO:0000313" key="10">
    <source>
        <dbReference type="EMBL" id="AYQ93492.1"/>
    </source>
</evidence>
<protein>
    <recommendedName>
        <fullName evidence="4 9">Photosystem I assembly protein Ycf4</fullName>
    </recommendedName>
</protein>
<dbReference type="GO" id="GO:0015979">
    <property type="term" value="P:photosynthesis"/>
    <property type="evidence" value="ECO:0007669"/>
    <property type="project" value="UniProtKB-UniRule"/>
</dbReference>
<gene>
    <name evidence="9 10" type="primary">ycf4</name>
</gene>
<dbReference type="GO" id="GO:0009522">
    <property type="term" value="C:photosystem I"/>
    <property type="evidence" value="ECO:0007669"/>
    <property type="project" value="InterPro"/>
</dbReference>
<dbReference type="HAMAP" id="MF_00437">
    <property type="entry name" value="Ycf4"/>
    <property type="match status" value="1"/>
</dbReference>
<comment type="similarity">
    <text evidence="3 9">Belongs to the Ycf4 family.</text>
</comment>
<proteinExistence type="inferred from homology"/>
<evidence type="ECO:0000256" key="3">
    <source>
        <dbReference type="ARBA" id="ARBA00008198"/>
    </source>
</evidence>
<dbReference type="RefSeq" id="YP_009541016.1">
    <property type="nucleotide sequence ID" value="NC_039969.1"/>
</dbReference>
<dbReference type="AlphaFoldDB" id="A0A3G3LLA1"/>
<evidence type="ECO:0000256" key="6">
    <source>
        <dbReference type="ARBA" id="ARBA00022692"/>
    </source>
</evidence>
<keyword evidence="7 9" id="KW-1133">Transmembrane helix</keyword>
<keyword evidence="6 9" id="KW-0812">Transmembrane</keyword>
<evidence type="ECO:0000256" key="7">
    <source>
        <dbReference type="ARBA" id="ARBA00022989"/>
    </source>
</evidence>
<dbReference type="EMBL" id="MH898670">
    <property type="protein sequence ID" value="AYQ93492.1"/>
    <property type="molecule type" value="Genomic_DNA"/>
</dbReference>
<sequence>MENKEYILKEKIKGPETISNYIFALITLLGGSGFLTVGISTYLKFNIIPLLDASGIVFFPQGLVMIIYGIIGIIISIYQILLIYWRIGEGYNEFDKKNNKMTIFRKGFPGENSEIKITSKLTDIESIKIEIKNELFNSKQNIYVCLKEKQDLPIIKMDNPLKINELEKKAAELSSFLQVPIKGI</sequence>
<evidence type="ECO:0000256" key="4">
    <source>
        <dbReference type="ARBA" id="ARBA00015395"/>
    </source>
</evidence>
<evidence type="ECO:0000256" key="8">
    <source>
        <dbReference type="ARBA" id="ARBA00023136"/>
    </source>
</evidence>
<feature type="transmembrane region" description="Helical" evidence="9">
    <location>
        <begin position="63"/>
        <end position="87"/>
    </location>
</feature>
<organism evidence="10">
    <name type="scientific">Discoplastis spathirhyncha</name>
    <dbReference type="NCBI Taxonomy" id="215771"/>
    <lineage>
        <taxon>Eukaryota</taxon>
        <taxon>Discoba</taxon>
        <taxon>Euglenozoa</taxon>
        <taxon>Euglenida</taxon>
        <taxon>Spirocuta</taxon>
        <taxon>Euglenophyceae</taxon>
        <taxon>Euglenales</taxon>
        <taxon>Phacaceae</taxon>
        <taxon>Discoplastis</taxon>
    </lineage>
</organism>
<evidence type="ECO:0000256" key="1">
    <source>
        <dbReference type="ARBA" id="ARBA00002862"/>
    </source>
</evidence>
<keyword evidence="9" id="KW-0793">Thylakoid</keyword>
<evidence type="ECO:0000256" key="2">
    <source>
        <dbReference type="ARBA" id="ARBA00004141"/>
    </source>
</evidence>